<comment type="caution">
    <text evidence="2">The sequence shown here is derived from an EMBL/GenBank/DDBJ whole genome shotgun (WGS) entry which is preliminary data.</text>
</comment>
<dbReference type="InterPro" id="IPR036113">
    <property type="entry name" value="Asp/Glu-ADT_sf_sub_c"/>
</dbReference>
<dbReference type="SUPFAM" id="SSF141000">
    <property type="entry name" value="Glu-tRNAGln amidotransferase C subunit"/>
    <property type="match status" value="1"/>
</dbReference>
<dbReference type="NCBIfam" id="TIGR00135">
    <property type="entry name" value="gatC"/>
    <property type="match status" value="1"/>
</dbReference>
<dbReference type="PANTHER" id="PTHR15004">
    <property type="entry name" value="GLUTAMYL-TRNA(GLN) AMIDOTRANSFERASE SUBUNIT C, MITOCHONDRIAL"/>
    <property type="match status" value="1"/>
</dbReference>
<dbReference type="Gene3D" id="1.10.20.60">
    <property type="entry name" value="Glu-tRNAGln amidotransferase C subunit, N-terminal domain"/>
    <property type="match status" value="1"/>
</dbReference>
<evidence type="ECO:0000313" key="2">
    <source>
        <dbReference type="EMBL" id="KKN32032.1"/>
    </source>
</evidence>
<dbReference type="GO" id="GO:0006450">
    <property type="term" value="P:regulation of translational fidelity"/>
    <property type="evidence" value="ECO:0007669"/>
    <property type="project" value="InterPro"/>
</dbReference>
<dbReference type="InterPro" id="IPR003837">
    <property type="entry name" value="GatC"/>
</dbReference>
<dbReference type="PANTHER" id="PTHR15004:SF0">
    <property type="entry name" value="GLUTAMYL-TRNA(GLN) AMIDOTRANSFERASE SUBUNIT C, MITOCHONDRIAL"/>
    <property type="match status" value="1"/>
</dbReference>
<dbReference type="AlphaFoldDB" id="A0A0F9Q528"/>
<evidence type="ECO:0008006" key="3">
    <source>
        <dbReference type="Google" id="ProtNLM"/>
    </source>
</evidence>
<reference evidence="2" key="1">
    <citation type="journal article" date="2015" name="Nature">
        <title>Complex archaea that bridge the gap between prokaryotes and eukaryotes.</title>
        <authorList>
            <person name="Spang A."/>
            <person name="Saw J.H."/>
            <person name="Jorgensen S.L."/>
            <person name="Zaremba-Niedzwiedzka K."/>
            <person name="Martijn J."/>
            <person name="Lind A.E."/>
            <person name="van Eijk R."/>
            <person name="Schleper C."/>
            <person name="Guy L."/>
            <person name="Ettema T.J."/>
        </authorList>
    </citation>
    <scope>NUCLEOTIDE SEQUENCE</scope>
</reference>
<accession>A0A0F9Q528</accession>
<feature type="compositionally biased region" description="Basic and acidic residues" evidence="1">
    <location>
        <begin position="80"/>
        <end position="91"/>
    </location>
</feature>
<sequence>MPKNGEFTKETIDHISKLALIDLSEEEKEKLSKQLGDILSYFKKLDTLDTRNIKPTTHPIDGLVNVFREDIPWKSLSNEEATKNSKHKQDGYFKAPRILKE</sequence>
<dbReference type="EMBL" id="LAZR01002281">
    <property type="protein sequence ID" value="KKN32032.1"/>
    <property type="molecule type" value="Genomic_DNA"/>
</dbReference>
<protein>
    <recommendedName>
        <fullName evidence="3">Aspartyl/glutamyl-tRNA(Asn/Gln) amidotransferase subunit C</fullName>
    </recommendedName>
</protein>
<dbReference type="GO" id="GO:0070681">
    <property type="term" value="P:glutaminyl-tRNAGln biosynthesis via transamidation"/>
    <property type="evidence" value="ECO:0007669"/>
    <property type="project" value="TreeGrafter"/>
</dbReference>
<name>A0A0F9Q528_9ZZZZ</name>
<evidence type="ECO:0000256" key="1">
    <source>
        <dbReference type="SAM" id="MobiDB-lite"/>
    </source>
</evidence>
<organism evidence="2">
    <name type="scientific">marine sediment metagenome</name>
    <dbReference type="NCBI Taxonomy" id="412755"/>
    <lineage>
        <taxon>unclassified sequences</taxon>
        <taxon>metagenomes</taxon>
        <taxon>ecological metagenomes</taxon>
    </lineage>
</organism>
<dbReference type="HAMAP" id="MF_00122">
    <property type="entry name" value="GatC"/>
    <property type="match status" value="1"/>
</dbReference>
<gene>
    <name evidence="2" type="ORF">LCGC14_0817910</name>
</gene>
<feature type="region of interest" description="Disordered" evidence="1">
    <location>
        <begin position="78"/>
        <end position="101"/>
    </location>
</feature>
<proteinExistence type="inferred from homology"/>
<dbReference type="Pfam" id="PF02686">
    <property type="entry name" value="GatC"/>
    <property type="match status" value="1"/>
</dbReference>